<accession>A0A426QFM4</accession>
<protein>
    <recommendedName>
        <fullName evidence="4">Protein-serine/threonine phosphatase</fullName>
    </recommendedName>
</protein>
<evidence type="ECO:0000313" key="3">
    <source>
        <dbReference type="Proteomes" id="UP000287798"/>
    </source>
</evidence>
<evidence type="ECO:0000313" key="2">
    <source>
        <dbReference type="EMBL" id="RRQ20552.1"/>
    </source>
</evidence>
<comment type="caution">
    <text evidence="2">The sequence shown here is derived from an EMBL/GenBank/DDBJ whole genome shotgun (WGS) entry which is preliminary data.</text>
</comment>
<dbReference type="AlphaFoldDB" id="A0A426QFM4"/>
<dbReference type="Proteomes" id="UP000287798">
    <property type="component" value="Unassembled WGS sequence"/>
</dbReference>
<reference evidence="2 3" key="1">
    <citation type="journal article" date="2010" name="Int. J. Syst. Evol. Microbiol.">
        <title>Thiohalobacter thiocyanaticus gen. nov., sp. nov., a moderately halophilic, sulfur-oxidizing gammaproteobacterium from hypersaline lakes, that utilizes thiocyanate.</title>
        <authorList>
            <person name="Sorokin D.Y."/>
            <person name="Kovaleva O.L."/>
            <person name="Tourova T.P."/>
            <person name="Muyzer G."/>
        </authorList>
    </citation>
    <scope>NUCLEOTIDE SEQUENCE [LARGE SCALE GENOMIC DNA]</scope>
    <source>
        <strain evidence="2 3">Hrh1</strain>
    </source>
</reference>
<name>A0A426QFM4_9GAMM</name>
<keyword evidence="3" id="KW-1185">Reference proteome</keyword>
<organism evidence="2 3">
    <name type="scientific">Thiohalobacter thiocyanaticus</name>
    <dbReference type="NCBI Taxonomy" id="585455"/>
    <lineage>
        <taxon>Bacteria</taxon>
        <taxon>Pseudomonadati</taxon>
        <taxon>Pseudomonadota</taxon>
        <taxon>Gammaproteobacteria</taxon>
        <taxon>Thiohalobacterales</taxon>
        <taxon>Thiohalobacteraceae</taxon>
        <taxon>Thiohalobacter</taxon>
    </lineage>
</organism>
<proteinExistence type="predicted"/>
<feature type="compositionally biased region" description="Basic and acidic residues" evidence="1">
    <location>
        <begin position="46"/>
        <end position="60"/>
    </location>
</feature>
<evidence type="ECO:0008006" key="4">
    <source>
        <dbReference type="Google" id="ProtNLM"/>
    </source>
</evidence>
<sequence>MARHDTIVIGSDGLYDNLYKEEIIERIRKGPLRRAAQRLAADVRERMLTEKRRQPSKADDLSFMLVRRKPPATPQRKGAKAKNTQSKDLG</sequence>
<dbReference type="Gene3D" id="3.60.40.10">
    <property type="entry name" value="PPM-type phosphatase domain"/>
    <property type="match status" value="1"/>
</dbReference>
<dbReference type="InterPro" id="IPR036457">
    <property type="entry name" value="PPM-type-like_dom_sf"/>
</dbReference>
<dbReference type="EMBL" id="QZMU01000001">
    <property type="protein sequence ID" value="RRQ20552.1"/>
    <property type="molecule type" value="Genomic_DNA"/>
</dbReference>
<dbReference type="SUPFAM" id="SSF81606">
    <property type="entry name" value="PP2C-like"/>
    <property type="match status" value="1"/>
</dbReference>
<evidence type="ECO:0000256" key="1">
    <source>
        <dbReference type="SAM" id="MobiDB-lite"/>
    </source>
</evidence>
<feature type="region of interest" description="Disordered" evidence="1">
    <location>
        <begin position="46"/>
        <end position="90"/>
    </location>
</feature>
<gene>
    <name evidence="2" type="ORF">D6C00_00185</name>
</gene>